<name>A0A4R0RP88_9APHY</name>
<organism evidence="2 3">
    <name type="scientific">Steccherinum ochraceum</name>
    <dbReference type="NCBI Taxonomy" id="92696"/>
    <lineage>
        <taxon>Eukaryota</taxon>
        <taxon>Fungi</taxon>
        <taxon>Dikarya</taxon>
        <taxon>Basidiomycota</taxon>
        <taxon>Agaricomycotina</taxon>
        <taxon>Agaricomycetes</taxon>
        <taxon>Polyporales</taxon>
        <taxon>Steccherinaceae</taxon>
        <taxon>Steccherinum</taxon>
    </lineage>
</organism>
<feature type="domain" description="DUF6593" evidence="1">
    <location>
        <begin position="42"/>
        <end position="193"/>
    </location>
</feature>
<reference evidence="2 3" key="1">
    <citation type="submission" date="2018-11" db="EMBL/GenBank/DDBJ databases">
        <title>Genome assembly of Steccherinum ochraceum LE-BIN_3174, the white-rot fungus of the Steccherinaceae family (The Residual Polyporoid clade, Polyporales, Basidiomycota).</title>
        <authorList>
            <person name="Fedorova T.V."/>
            <person name="Glazunova O.A."/>
            <person name="Landesman E.O."/>
            <person name="Moiseenko K.V."/>
            <person name="Psurtseva N.V."/>
            <person name="Savinova O.S."/>
            <person name="Shakhova N.V."/>
            <person name="Tyazhelova T.V."/>
            <person name="Vasina D.V."/>
        </authorList>
    </citation>
    <scope>NUCLEOTIDE SEQUENCE [LARGE SCALE GENOMIC DNA]</scope>
    <source>
        <strain evidence="2 3">LE-BIN_3174</strain>
    </source>
</reference>
<keyword evidence="3" id="KW-1185">Reference proteome</keyword>
<dbReference type="AlphaFoldDB" id="A0A4R0RP88"/>
<evidence type="ECO:0000313" key="3">
    <source>
        <dbReference type="Proteomes" id="UP000292702"/>
    </source>
</evidence>
<gene>
    <name evidence="2" type="ORF">EIP91_004438</name>
</gene>
<sequence length="208" mass="23203">MSIGLLLWLCASHDDSTSRSLPDASAPLPERDAATTLTFSRDSLLHTTLLTRGTDNTVYVIDTNKTQDRTVIRRAYPGNEAAFSEVVRIERNTLSHDKITFQGFPARNVSAWLRRLSFSDPVPPSAEAPRYIWRATHAREIALYTQDDASEPIAWFRASSLSEPSPTLSLQPGAYHIQDAIVASLVVVEQRHRLHSPQGTIRVSRKPT</sequence>
<dbReference type="Proteomes" id="UP000292702">
    <property type="component" value="Unassembled WGS sequence"/>
</dbReference>
<evidence type="ECO:0000259" key="1">
    <source>
        <dbReference type="Pfam" id="PF20236"/>
    </source>
</evidence>
<dbReference type="OrthoDB" id="3256331at2759"/>
<protein>
    <recommendedName>
        <fullName evidence="1">DUF6593 domain-containing protein</fullName>
    </recommendedName>
</protein>
<dbReference type="EMBL" id="RWJN01000250">
    <property type="protein sequence ID" value="TCD64204.1"/>
    <property type="molecule type" value="Genomic_DNA"/>
</dbReference>
<comment type="caution">
    <text evidence="2">The sequence shown here is derived from an EMBL/GenBank/DDBJ whole genome shotgun (WGS) entry which is preliminary data.</text>
</comment>
<evidence type="ECO:0000313" key="2">
    <source>
        <dbReference type="EMBL" id="TCD64204.1"/>
    </source>
</evidence>
<dbReference type="Pfam" id="PF20236">
    <property type="entry name" value="DUF6593"/>
    <property type="match status" value="1"/>
</dbReference>
<accession>A0A4R0RP88</accession>
<dbReference type="InterPro" id="IPR046528">
    <property type="entry name" value="DUF6593"/>
</dbReference>
<proteinExistence type="predicted"/>